<dbReference type="Pfam" id="PF13174">
    <property type="entry name" value="TPR_6"/>
    <property type="match status" value="1"/>
</dbReference>
<comment type="caution">
    <text evidence="2">The sequence shown here is derived from an EMBL/GenBank/DDBJ whole genome shotgun (WGS) entry which is preliminary data.</text>
</comment>
<feature type="repeat" description="TPR" evidence="1">
    <location>
        <begin position="565"/>
        <end position="598"/>
    </location>
</feature>
<dbReference type="PANTHER" id="PTHR12558">
    <property type="entry name" value="CELL DIVISION CYCLE 16,23,27"/>
    <property type="match status" value="1"/>
</dbReference>
<feature type="repeat" description="TPR" evidence="1">
    <location>
        <begin position="462"/>
        <end position="495"/>
    </location>
</feature>
<dbReference type="Gene3D" id="1.25.40.10">
    <property type="entry name" value="Tetratricopeptide repeat domain"/>
    <property type="match status" value="2"/>
</dbReference>
<feature type="repeat" description="TPR" evidence="1">
    <location>
        <begin position="531"/>
        <end position="564"/>
    </location>
</feature>
<proteinExistence type="predicted"/>
<evidence type="ECO:0000313" key="3">
    <source>
        <dbReference type="Proteomes" id="UP001595528"/>
    </source>
</evidence>
<dbReference type="Pfam" id="PF13432">
    <property type="entry name" value="TPR_16"/>
    <property type="match status" value="2"/>
</dbReference>
<dbReference type="SMART" id="SM00028">
    <property type="entry name" value="TPR"/>
    <property type="match status" value="8"/>
</dbReference>
<dbReference type="PROSITE" id="PS50005">
    <property type="entry name" value="TPR"/>
    <property type="match status" value="3"/>
</dbReference>
<evidence type="ECO:0000313" key="2">
    <source>
        <dbReference type="EMBL" id="MFC3225687.1"/>
    </source>
</evidence>
<dbReference type="EMBL" id="JBHRTR010000004">
    <property type="protein sequence ID" value="MFC3225687.1"/>
    <property type="molecule type" value="Genomic_DNA"/>
</dbReference>
<organism evidence="2 3">
    <name type="scientific">Marinibaculum pumilum</name>
    <dbReference type="NCBI Taxonomy" id="1766165"/>
    <lineage>
        <taxon>Bacteria</taxon>
        <taxon>Pseudomonadati</taxon>
        <taxon>Pseudomonadota</taxon>
        <taxon>Alphaproteobacteria</taxon>
        <taxon>Rhodospirillales</taxon>
        <taxon>Rhodospirillaceae</taxon>
        <taxon>Marinibaculum</taxon>
    </lineage>
</organism>
<dbReference type="Pfam" id="PF13414">
    <property type="entry name" value="TPR_11"/>
    <property type="match status" value="1"/>
</dbReference>
<gene>
    <name evidence="2" type="ORF">ACFOGJ_00490</name>
</gene>
<evidence type="ECO:0000256" key="1">
    <source>
        <dbReference type="PROSITE-ProRule" id="PRU00339"/>
    </source>
</evidence>
<keyword evidence="3" id="KW-1185">Reference proteome</keyword>
<dbReference type="SUPFAM" id="SSF48452">
    <property type="entry name" value="TPR-like"/>
    <property type="match status" value="3"/>
</dbReference>
<keyword evidence="1" id="KW-0802">TPR repeat</keyword>
<dbReference type="InterPro" id="IPR011990">
    <property type="entry name" value="TPR-like_helical_dom_sf"/>
</dbReference>
<dbReference type="InterPro" id="IPR019734">
    <property type="entry name" value="TPR_rpt"/>
</dbReference>
<protein>
    <submittedName>
        <fullName evidence="2">Tetratricopeptide repeat protein</fullName>
    </submittedName>
</protein>
<reference evidence="3" key="1">
    <citation type="journal article" date="2019" name="Int. J. Syst. Evol. Microbiol.">
        <title>The Global Catalogue of Microorganisms (GCM) 10K type strain sequencing project: providing services to taxonomists for standard genome sequencing and annotation.</title>
        <authorList>
            <consortium name="The Broad Institute Genomics Platform"/>
            <consortium name="The Broad Institute Genome Sequencing Center for Infectious Disease"/>
            <person name="Wu L."/>
            <person name="Ma J."/>
        </authorList>
    </citation>
    <scope>NUCLEOTIDE SEQUENCE [LARGE SCALE GENOMIC DNA]</scope>
    <source>
        <strain evidence="3">KCTC 42964</strain>
    </source>
</reference>
<name>A0ABV7KTQ5_9PROT</name>
<dbReference type="RefSeq" id="WP_379897420.1">
    <property type="nucleotide sequence ID" value="NZ_JBHRTR010000004.1"/>
</dbReference>
<dbReference type="PANTHER" id="PTHR12558:SF13">
    <property type="entry name" value="CELL DIVISION CYCLE PROTEIN 27 HOMOLOG"/>
    <property type="match status" value="1"/>
</dbReference>
<dbReference type="Proteomes" id="UP001595528">
    <property type="component" value="Unassembled WGS sequence"/>
</dbReference>
<accession>A0ABV7KTQ5</accession>
<sequence>MASPESEKLLPFGGAAGAPLPPASRTLRGARILTAGALLAAGTAISACGAQERPVRLAEGPSGPAGVAVAELGTVREPIPGMEGLEFPNQSALGSYLAGRIARAERDTQAAALFYGRALDADPENSMLARRTFILLLADGRFEEARVLAPALEASGEEASVVALLYSVDALRAEDYDGAIAAIEKAPVAGFVTLLAPLVTAWADVGRGDTDAALAELKKLDETPGLSLFGDYHRALVLDASGRDAEAEAAYKKVLAGGRNAAVRADTAYGRFLENRGRSDEARALYSQDIGLLEVERQAGLRRLDAGVTPEPLVSTPSEGVAEALLGAATVISRDDPGEAVDMYIRLALLARPDMPAAQMLLGDLLESRGHYDRAVAAYRRVPANAAYHGEARLRAAWALNRLKRSDEAQAILREMAAEDPTTVEPLVTLGDILREEERFDEAAKIYSRAVDRLGPANARHWPLYYSRGIAYERAKDWDAAERDFLKALELQPEQPFVLNYLGYSWVDRGVRLEEARDMIARAVKARPDDGYIVDSLGWALYRMGDFEGAVEQLERAVELSPSDPTINDHLGDAYWQVGRKSEARFQWQRAMSLDPPEEIVDELAVKLKDGMAPAAPPARRAAEGR</sequence>